<organism evidence="2 3">
    <name type="scientific">Durusdinium trenchii</name>
    <dbReference type="NCBI Taxonomy" id="1381693"/>
    <lineage>
        <taxon>Eukaryota</taxon>
        <taxon>Sar</taxon>
        <taxon>Alveolata</taxon>
        <taxon>Dinophyceae</taxon>
        <taxon>Suessiales</taxon>
        <taxon>Symbiodiniaceae</taxon>
        <taxon>Durusdinium</taxon>
    </lineage>
</organism>
<dbReference type="Proteomes" id="UP001642464">
    <property type="component" value="Unassembled WGS sequence"/>
</dbReference>
<dbReference type="EMBL" id="CAXAMM010000225">
    <property type="protein sequence ID" value="CAK8986544.1"/>
    <property type="molecule type" value="Genomic_DNA"/>
</dbReference>
<feature type="region of interest" description="Disordered" evidence="1">
    <location>
        <begin position="11"/>
        <end position="31"/>
    </location>
</feature>
<name>A0ABP0HB77_9DINO</name>
<protein>
    <submittedName>
        <fullName evidence="2">Ubiquitin carboxyl-terminal hydrolase 25</fullName>
    </submittedName>
</protein>
<gene>
    <name evidence="2" type="ORF">SCF082_LOCUS587</name>
</gene>
<dbReference type="GO" id="GO:0016787">
    <property type="term" value="F:hydrolase activity"/>
    <property type="evidence" value="ECO:0007669"/>
    <property type="project" value="UniProtKB-KW"/>
</dbReference>
<evidence type="ECO:0000313" key="3">
    <source>
        <dbReference type="Proteomes" id="UP001642464"/>
    </source>
</evidence>
<evidence type="ECO:0000313" key="2">
    <source>
        <dbReference type="EMBL" id="CAK8986544.1"/>
    </source>
</evidence>
<reference evidence="2 3" key="1">
    <citation type="submission" date="2024-02" db="EMBL/GenBank/DDBJ databases">
        <authorList>
            <person name="Chen Y."/>
            <person name="Shah S."/>
            <person name="Dougan E. K."/>
            <person name="Thang M."/>
            <person name="Chan C."/>
        </authorList>
    </citation>
    <scope>NUCLEOTIDE SEQUENCE [LARGE SCALE GENOMIC DNA]</scope>
</reference>
<keyword evidence="3" id="KW-1185">Reference proteome</keyword>
<comment type="caution">
    <text evidence="2">The sequence shown here is derived from an EMBL/GenBank/DDBJ whole genome shotgun (WGS) entry which is preliminary data.</text>
</comment>
<sequence length="255" mass="29380">MRSQSCYVKMLQEKTPSASPEPMGDEKDDVKPRSEYELIDLDLQELRDRYSDVLRQAYMLDEALDLLKKEGGLALARSIGLLSLLWAHYNLDTDYRFRHNEVLLVLSSLMFNTVSSIELLNASTQAAFRELCEYFYIVLHCVEWPKGWKLPLQNRIKTMFPHAQSLLDAEMAQVLKERAEKEGAPGVTPMINSADQKQLVRQRSLMHLDGKSVDDFREHPPAGEAFFERHRSLWLWTMSNEKVLAQEFVNLASGT</sequence>
<keyword evidence="2" id="KW-0378">Hydrolase</keyword>
<evidence type="ECO:0000256" key="1">
    <source>
        <dbReference type="SAM" id="MobiDB-lite"/>
    </source>
</evidence>
<proteinExistence type="predicted"/>
<accession>A0ABP0HB77</accession>